<keyword evidence="2" id="KW-1185">Reference proteome</keyword>
<name>A0ABQ1W887_9BACL</name>
<comment type="caution">
    <text evidence="1">The sequence shown here is derived from an EMBL/GenBank/DDBJ whole genome shotgun (WGS) entry which is preliminary data.</text>
</comment>
<gene>
    <name evidence="1" type="ORF">GCM10010913_46030</name>
</gene>
<dbReference type="EMBL" id="BMIW01000053">
    <property type="protein sequence ID" value="GGG18638.1"/>
    <property type="molecule type" value="Genomic_DNA"/>
</dbReference>
<reference evidence="2" key="1">
    <citation type="journal article" date="2019" name="Int. J. Syst. Evol. Microbiol.">
        <title>The Global Catalogue of Microorganisms (GCM) 10K type strain sequencing project: providing services to taxonomists for standard genome sequencing and annotation.</title>
        <authorList>
            <consortium name="The Broad Institute Genomics Platform"/>
            <consortium name="The Broad Institute Genome Sequencing Center for Infectious Disease"/>
            <person name="Wu L."/>
            <person name="Ma J."/>
        </authorList>
    </citation>
    <scope>NUCLEOTIDE SEQUENCE [LARGE SCALE GENOMIC DNA]</scope>
    <source>
        <strain evidence="2">CGMCC 1.15420</strain>
    </source>
</reference>
<sequence length="89" mass="9596">MRPVLHLVAEIHLFQGGPVRNPKIDANVQLYPYKSVDQGMNPVNSCIIAFICSVQGIKGACSCKNALIFSNLKGSFQGSGFLDGLITDE</sequence>
<protein>
    <submittedName>
        <fullName evidence="1">Uncharacterized protein</fullName>
    </submittedName>
</protein>
<evidence type="ECO:0000313" key="2">
    <source>
        <dbReference type="Proteomes" id="UP000608420"/>
    </source>
</evidence>
<accession>A0ABQ1W887</accession>
<proteinExistence type="predicted"/>
<evidence type="ECO:0000313" key="1">
    <source>
        <dbReference type="EMBL" id="GGG18638.1"/>
    </source>
</evidence>
<organism evidence="1 2">
    <name type="scientific">Paenibacillus aceti</name>
    <dbReference type="NCBI Taxonomy" id="1820010"/>
    <lineage>
        <taxon>Bacteria</taxon>
        <taxon>Bacillati</taxon>
        <taxon>Bacillota</taxon>
        <taxon>Bacilli</taxon>
        <taxon>Bacillales</taxon>
        <taxon>Paenibacillaceae</taxon>
        <taxon>Paenibacillus</taxon>
    </lineage>
</organism>
<dbReference type="Proteomes" id="UP000608420">
    <property type="component" value="Unassembled WGS sequence"/>
</dbReference>